<dbReference type="EMBL" id="JBHMDO010000010">
    <property type="protein sequence ID" value="MFB9325536.1"/>
    <property type="molecule type" value="Genomic_DNA"/>
</dbReference>
<sequence length="748" mass="83714">MRNSTRKFASYLTVNGFERLSYLFAASIIALWVQCFGDWWWEETYAVIYGQLIAISLIALAVPWRRLAIPLQAVALVAVNLIMTDFRWISPYPKEFGPGRMQAWLSDLTAPLFPFLWLSLGVWLIVLASVVLSKRKSGLITVVGAALLSLSVIDSLFTPIFLWQEVALIITIGLLWLVASHFEQFRQKHPDSWQDLLSYPLGLVASVVLIIGLVMGAGVFVPSIDPIVKDPYTAWKESRGEAVPSMIGDKIGIETVAKKGDSRSGYGRNDTALGSGFTFDYSPVMEVTTNHRSYWRGETKALYSGKGWEDARGEREEPTVTGIQADQVLASGRPEGLKTTRISQTVTMQRKDKFPVLFGAGPISSIVMVGEEGKPLPRLRWLPQSWELRLVGKTETIQYPQTYSIVSDVTLLDEEALRSIPSGAGAGSVSAMYLQLPDTLPERVRTLAADITRDQASAYDKVKAIEAYLQSNFTYNNEPDLTNRTSEDLVDGFLFQMKEGYCDYFSTSMAVMVRTLGIPARWVKGYSPGTLPVDPSMAGFRGEEMEFINPEGEGTYTVRNSDAHSWVEVYFPGYGWLPFEPTTGFSYPYVLPEDAPEPAPVELPADLATTPVVTAPEAETSSAWGTVALIAGAIILVAAGAFILFRFRKSVPLWPTRGNRYKNANERVVRETERLLRFCRRKGFDRIEHETMRETMDRWSSRFSSLQPEFRRVQSAFEKAKYSAMAMTEDDVSRFEQDAKSIRERLSS</sequence>
<keyword evidence="1" id="KW-0472">Membrane</keyword>
<evidence type="ECO:0000313" key="3">
    <source>
        <dbReference type="EMBL" id="MFB9325536.1"/>
    </source>
</evidence>
<dbReference type="SUPFAM" id="SSF54001">
    <property type="entry name" value="Cysteine proteinases"/>
    <property type="match status" value="1"/>
</dbReference>
<dbReference type="InterPro" id="IPR025403">
    <property type="entry name" value="TgpA-like_C"/>
</dbReference>
<feature type="transmembrane region" description="Helical" evidence="1">
    <location>
        <begin position="623"/>
        <end position="645"/>
    </location>
</feature>
<proteinExistence type="predicted"/>
<evidence type="ECO:0000259" key="2">
    <source>
        <dbReference type="SMART" id="SM00460"/>
    </source>
</evidence>
<dbReference type="Gene3D" id="3.10.620.30">
    <property type="match status" value="1"/>
</dbReference>
<feature type="transmembrane region" description="Helical" evidence="1">
    <location>
        <begin position="197"/>
        <end position="221"/>
    </location>
</feature>
<organism evidence="3 4">
    <name type="scientific">Paenibacillus aurantiacus</name>
    <dbReference type="NCBI Taxonomy" id="1936118"/>
    <lineage>
        <taxon>Bacteria</taxon>
        <taxon>Bacillati</taxon>
        <taxon>Bacillota</taxon>
        <taxon>Bacilli</taxon>
        <taxon>Bacillales</taxon>
        <taxon>Paenibacillaceae</taxon>
        <taxon>Paenibacillus</taxon>
    </lineage>
</organism>
<dbReference type="Pfam" id="PF13559">
    <property type="entry name" value="DUF4129"/>
    <property type="match status" value="1"/>
</dbReference>
<dbReference type="InterPro" id="IPR002931">
    <property type="entry name" value="Transglutaminase-like"/>
</dbReference>
<comment type="caution">
    <text evidence="3">The sequence shown here is derived from an EMBL/GenBank/DDBJ whole genome shotgun (WGS) entry which is preliminary data.</text>
</comment>
<feature type="transmembrane region" description="Helical" evidence="1">
    <location>
        <begin position="20"/>
        <end position="41"/>
    </location>
</feature>
<keyword evidence="1" id="KW-1133">Transmembrane helix</keyword>
<feature type="transmembrane region" description="Helical" evidence="1">
    <location>
        <begin position="47"/>
        <end position="64"/>
    </location>
</feature>
<dbReference type="SMART" id="SM00460">
    <property type="entry name" value="TGc"/>
    <property type="match status" value="1"/>
</dbReference>
<feature type="transmembrane region" description="Helical" evidence="1">
    <location>
        <begin position="166"/>
        <end position="185"/>
    </location>
</feature>
<dbReference type="PANTHER" id="PTHR42736">
    <property type="entry name" value="PROTEIN-GLUTAMINE GAMMA-GLUTAMYLTRANSFERASE"/>
    <property type="match status" value="1"/>
</dbReference>
<dbReference type="InterPro" id="IPR052901">
    <property type="entry name" value="Bact_TGase-like"/>
</dbReference>
<gene>
    <name evidence="3" type="ORF">ACFFSY_06325</name>
</gene>
<evidence type="ECO:0000313" key="4">
    <source>
        <dbReference type="Proteomes" id="UP001589747"/>
    </source>
</evidence>
<feature type="domain" description="Transglutaminase-like" evidence="2">
    <location>
        <begin position="494"/>
        <end position="583"/>
    </location>
</feature>
<feature type="transmembrane region" description="Helical" evidence="1">
    <location>
        <begin position="71"/>
        <end position="90"/>
    </location>
</feature>
<reference evidence="3 4" key="1">
    <citation type="submission" date="2024-09" db="EMBL/GenBank/DDBJ databases">
        <authorList>
            <person name="Sun Q."/>
            <person name="Mori K."/>
        </authorList>
    </citation>
    <scope>NUCLEOTIDE SEQUENCE [LARGE SCALE GENOMIC DNA]</scope>
    <source>
        <strain evidence="3 4">TISTR 2452</strain>
    </source>
</reference>
<keyword evidence="4" id="KW-1185">Reference proteome</keyword>
<accession>A0ABV5KJZ2</accession>
<dbReference type="RefSeq" id="WP_377491538.1">
    <property type="nucleotide sequence ID" value="NZ_JBHMDO010000010.1"/>
</dbReference>
<dbReference type="PANTHER" id="PTHR42736:SF1">
    <property type="entry name" value="PROTEIN-GLUTAMINE GAMMA-GLUTAMYLTRANSFERASE"/>
    <property type="match status" value="1"/>
</dbReference>
<name>A0ABV5KJZ2_9BACL</name>
<dbReference type="Proteomes" id="UP001589747">
    <property type="component" value="Unassembled WGS sequence"/>
</dbReference>
<dbReference type="Pfam" id="PF01841">
    <property type="entry name" value="Transglut_core"/>
    <property type="match status" value="1"/>
</dbReference>
<protein>
    <submittedName>
        <fullName evidence="3">Transglutaminase domain-containing protein</fullName>
    </submittedName>
</protein>
<evidence type="ECO:0000256" key="1">
    <source>
        <dbReference type="SAM" id="Phobius"/>
    </source>
</evidence>
<keyword evidence="1" id="KW-0812">Transmembrane</keyword>
<feature type="transmembrane region" description="Helical" evidence="1">
    <location>
        <begin position="139"/>
        <end position="160"/>
    </location>
</feature>
<dbReference type="InterPro" id="IPR038765">
    <property type="entry name" value="Papain-like_cys_pep_sf"/>
</dbReference>
<feature type="transmembrane region" description="Helical" evidence="1">
    <location>
        <begin position="110"/>
        <end position="132"/>
    </location>
</feature>